<accession>A0A4U0U6V3</accession>
<evidence type="ECO:0000313" key="3">
    <source>
        <dbReference type="Proteomes" id="UP000308549"/>
    </source>
</evidence>
<protein>
    <recommendedName>
        <fullName evidence="1">Carbohydrate kinase PfkB domain-containing protein</fullName>
    </recommendedName>
</protein>
<dbReference type="SUPFAM" id="SSF53613">
    <property type="entry name" value="Ribokinase-like"/>
    <property type="match status" value="1"/>
</dbReference>
<gene>
    <name evidence="2" type="ORF">B0A50_02895</name>
</gene>
<dbReference type="PANTHER" id="PTHR47098:SF2">
    <property type="entry name" value="PROTEIN MAK32"/>
    <property type="match status" value="1"/>
</dbReference>
<dbReference type="InterPro" id="IPR029056">
    <property type="entry name" value="Ribokinase-like"/>
</dbReference>
<reference evidence="2 3" key="1">
    <citation type="submission" date="2017-03" db="EMBL/GenBank/DDBJ databases">
        <title>Genomes of endolithic fungi from Antarctica.</title>
        <authorList>
            <person name="Coleine C."/>
            <person name="Masonjones S."/>
            <person name="Stajich J.E."/>
        </authorList>
    </citation>
    <scope>NUCLEOTIDE SEQUENCE [LARGE SCALE GENOMIC DNA]</scope>
    <source>
        <strain evidence="2 3">CCFEE 6315</strain>
    </source>
</reference>
<dbReference type="Pfam" id="PF00294">
    <property type="entry name" value="PfkB"/>
    <property type="match status" value="1"/>
</dbReference>
<dbReference type="EMBL" id="NAJL01000012">
    <property type="protein sequence ID" value="TKA30176.1"/>
    <property type="molecule type" value="Genomic_DNA"/>
</dbReference>
<evidence type="ECO:0000313" key="2">
    <source>
        <dbReference type="EMBL" id="TKA30176.1"/>
    </source>
</evidence>
<comment type="caution">
    <text evidence="2">The sequence shown here is derived from an EMBL/GenBank/DDBJ whole genome shotgun (WGS) entry which is preliminary data.</text>
</comment>
<feature type="domain" description="Carbohydrate kinase PfkB" evidence="1">
    <location>
        <begin position="183"/>
        <end position="322"/>
    </location>
</feature>
<dbReference type="PANTHER" id="PTHR47098">
    <property type="entry name" value="PROTEIN MAK32"/>
    <property type="match status" value="1"/>
</dbReference>
<dbReference type="AlphaFoldDB" id="A0A4U0U6V3"/>
<name>A0A4U0U6V3_9PEZI</name>
<dbReference type="Gene3D" id="3.40.1190.20">
    <property type="match status" value="1"/>
</dbReference>
<dbReference type="OrthoDB" id="497927at2759"/>
<dbReference type="InterPro" id="IPR011611">
    <property type="entry name" value="PfkB_dom"/>
</dbReference>
<dbReference type="Proteomes" id="UP000308549">
    <property type="component" value="Unassembled WGS sequence"/>
</dbReference>
<evidence type="ECO:0000259" key="1">
    <source>
        <dbReference type="Pfam" id="PF00294"/>
    </source>
</evidence>
<proteinExistence type="predicted"/>
<organism evidence="2 3">
    <name type="scientific">Salinomyces thailandicus</name>
    <dbReference type="NCBI Taxonomy" id="706561"/>
    <lineage>
        <taxon>Eukaryota</taxon>
        <taxon>Fungi</taxon>
        <taxon>Dikarya</taxon>
        <taxon>Ascomycota</taxon>
        <taxon>Pezizomycotina</taxon>
        <taxon>Dothideomycetes</taxon>
        <taxon>Dothideomycetidae</taxon>
        <taxon>Mycosphaerellales</taxon>
        <taxon>Teratosphaeriaceae</taxon>
        <taxon>Salinomyces</taxon>
    </lineage>
</organism>
<keyword evidence="3" id="KW-1185">Reference proteome</keyword>
<sequence length="352" mass="37983">MAESDSDLPVDFVTLGMFIIDDIHPAPTAASQTPHLNIPGGAGTYAALGARLLSPPPTSKNLTWLIDAGPDFPASLRHSLATWQTHAVFRPRRDPTTRGWNGYTNAHHREFKYLTPKNRLTADDLTPAMLGAKSIHLICSATRLITEVTGILSRRKGLSRREEDVVGRPWVIWEPVPDLATPEELAKTCEALAYVDVVSPNHEELGALFGVAAQVSDGEGDVNKDVVEELAGRLLERGVGSEGRGAVVVRAGREGCYILSTRLSCWLPAYHTNPAKVIDPTGGGNGFLGGLAVGLVRTQGDVVEAARWGSVAASFCIEQVGVPELDVENGQGDRWNGVSVVERLDEFRRRTV</sequence>